<dbReference type="EMBL" id="JASBWV010000033">
    <property type="protein sequence ID" value="KAJ9117141.1"/>
    <property type="molecule type" value="Genomic_DNA"/>
</dbReference>
<proteinExistence type="predicted"/>
<keyword evidence="2" id="KW-1185">Reference proteome</keyword>
<reference evidence="1" key="1">
    <citation type="submission" date="2023-04" db="EMBL/GenBank/DDBJ databases">
        <title>Draft Genome sequencing of Naganishia species isolated from polar environments using Oxford Nanopore Technology.</title>
        <authorList>
            <person name="Leo P."/>
            <person name="Venkateswaran K."/>
        </authorList>
    </citation>
    <scope>NUCLEOTIDE SEQUENCE</scope>
    <source>
        <strain evidence="1">DBVPG 5303</strain>
    </source>
</reference>
<gene>
    <name evidence="1" type="ORF">QFC24_006600</name>
</gene>
<organism evidence="1 2">
    <name type="scientific">Naganishia onofrii</name>
    <dbReference type="NCBI Taxonomy" id="1851511"/>
    <lineage>
        <taxon>Eukaryota</taxon>
        <taxon>Fungi</taxon>
        <taxon>Dikarya</taxon>
        <taxon>Basidiomycota</taxon>
        <taxon>Agaricomycotina</taxon>
        <taxon>Tremellomycetes</taxon>
        <taxon>Filobasidiales</taxon>
        <taxon>Filobasidiaceae</taxon>
        <taxon>Naganishia</taxon>
    </lineage>
</organism>
<dbReference type="Proteomes" id="UP001234202">
    <property type="component" value="Unassembled WGS sequence"/>
</dbReference>
<sequence length="428" mass="46566">MPSKSAKSKGKAATAKKLTGAAAARNAATVAAAKKTTTAATARRPQPRKKRRTSTDLQGTTAAQTSYLDAPRLASDELSPAESSDEGEPPAQQNIQNTASRIDQDGNDGVNPNEVLEAIRATSSTVVLPTLASASATAASTGQPADLQGLLAEALQALAKERAEKEETEKRLADEKRNRAEAEALVREAAAREEQRILGEAHPAVRDPVITSKLKGRFRRLNIRSVLGLQKESADVQIDNPKLENLKDCMWRWLQSTARLVVAWGQMHLKEELQVEDVPAWQTLSTDQRKALMSEFSRRIREKPSAKSLFYTDDASRPNDGVSIYENDWIYKEMLMIVMNNITDTDTAHKNLGEDSNLPADDAVVCSQWPPPRATELLVAVTPRNKVVAPRRARRKRQGTEKARAEEGEDSSNNSAQDAAGGAACAAE</sequence>
<evidence type="ECO:0000313" key="1">
    <source>
        <dbReference type="EMBL" id="KAJ9117141.1"/>
    </source>
</evidence>
<name>A0ACC2X0F8_9TREE</name>
<protein>
    <submittedName>
        <fullName evidence="1">Uncharacterized protein</fullName>
    </submittedName>
</protein>
<evidence type="ECO:0000313" key="2">
    <source>
        <dbReference type="Proteomes" id="UP001234202"/>
    </source>
</evidence>
<comment type="caution">
    <text evidence="1">The sequence shown here is derived from an EMBL/GenBank/DDBJ whole genome shotgun (WGS) entry which is preliminary data.</text>
</comment>
<accession>A0ACC2X0F8</accession>